<evidence type="ECO:0000256" key="9">
    <source>
        <dbReference type="ARBA" id="ARBA00032005"/>
    </source>
</evidence>
<evidence type="ECO:0000256" key="11">
    <source>
        <dbReference type="ARBA" id="ARBA00049558"/>
    </source>
</evidence>
<evidence type="ECO:0000256" key="1">
    <source>
        <dbReference type="ARBA" id="ARBA00001947"/>
    </source>
</evidence>
<keyword evidence="8 12" id="KW-0862">Zinc</keyword>
<dbReference type="InterPro" id="IPR006262">
    <property type="entry name" value="Cyt_deam_tetra"/>
</dbReference>
<comment type="similarity">
    <text evidence="3 12">Belongs to the cytidine and deoxycytidylate deaminase family.</text>
</comment>
<protein>
    <recommendedName>
        <fullName evidence="5 12">Cytidine deaminase</fullName>
        <ecNumber evidence="4 12">3.5.4.5</ecNumber>
    </recommendedName>
    <alternativeName>
        <fullName evidence="9 12">Cytidine aminohydrolase</fullName>
    </alternativeName>
</protein>
<dbReference type="NCBIfam" id="NF004064">
    <property type="entry name" value="PRK05578.1"/>
    <property type="match status" value="1"/>
</dbReference>
<dbReference type="EC" id="3.5.4.5" evidence="4 12"/>
<comment type="catalytic activity">
    <reaction evidence="11 12">
        <text>cytidine + H2O + H(+) = uridine + NH4(+)</text>
        <dbReference type="Rhea" id="RHEA:16069"/>
        <dbReference type="ChEBI" id="CHEBI:15377"/>
        <dbReference type="ChEBI" id="CHEBI:15378"/>
        <dbReference type="ChEBI" id="CHEBI:16704"/>
        <dbReference type="ChEBI" id="CHEBI:17562"/>
        <dbReference type="ChEBI" id="CHEBI:28938"/>
        <dbReference type="EC" id="3.5.4.5"/>
    </reaction>
</comment>
<dbReference type="InterPro" id="IPR016193">
    <property type="entry name" value="Cytidine_deaminase-like"/>
</dbReference>
<dbReference type="NCBIfam" id="TIGR01354">
    <property type="entry name" value="cyt_deam_tetra"/>
    <property type="match status" value="1"/>
</dbReference>
<dbReference type="RefSeq" id="WP_059069918.1">
    <property type="nucleotide sequence ID" value="NZ_JAOQJX010000019.1"/>
</dbReference>
<evidence type="ECO:0000259" key="13">
    <source>
        <dbReference type="PROSITE" id="PS51747"/>
    </source>
</evidence>
<dbReference type="SUPFAM" id="SSF53927">
    <property type="entry name" value="Cytidine deaminase-like"/>
    <property type="match status" value="1"/>
</dbReference>
<sequence>MLEEQTVKKLIKCALEQRKFSYAPYSNFCVGAALLAENGTVYTGCNIENGAYSPSNCAERTAFFKAVSEGVKEFRAICIVGAPKDETPNEFCPPCGVCRQVMLEFCGSDFLIVLAADQEKYQIFTLEELVPMGFHL</sequence>
<comment type="caution">
    <text evidence="14">The sequence shown here is derived from an EMBL/GenBank/DDBJ whole genome shotgun (WGS) entry which is preliminary data.</text>
</comment>
<evidence type="ECO:0000256" key="12">
    <source>
        <dbReference type="RuleBase" id="RU364006"/>
    </source>
</evidence>
<comment type="function">
    <text evidence="2 12">This enzyme scavenges exogenous and endogenous cytidine and 2'-deoxycytidine for UMP synthesis.</text>
</comment>
<keyword evidence="15" id="KW-1185">Reference proteome</keyword>
<dbReference type="GO" id="GO:0004126">
    <property type="term" value="F:cytidine deaminase activity"/>
    <property type="evidence" value="ECO:0007669"/>
    <property type="project" value="UniProtKB-EC"/>
</dbReference>
<evidence type="ECO:0000313" key="15">
    <source>
        <dbReference type="Proteomes" id="UP001652394"/>
    </source>
</evidence>
<dbReference type="Gene3D" id="3.40.140.10">
    <property type="entry name" value="Cytidine Deaminase, domain 2"/>
    <property type="match status" value="1"/>
</dbReference>
<dbReference type="CDD" id="cd01283">
    <property type="entry name" value="cytidine_deaminase"/>
    <property type="match status" value="1"/>
</dbReference>
<comment type="catalytic activity">
    <reaction evidence="10 12">
        <text>2'-deoxycytidine + H2O + H(+) = 2'-deoxyuridine + NH4(+)</text>
        <dbReference type="Rhea" id="RHEA:13433"/>
        <dbReference type="ChEBI" id="CHEBI:15377"/>
        <dbReference type="ChEBI" id="CHEBI:15378"/>
        <dbReference type="ChEBI" id="CHEBI:15698"/>
        <dbReference type="ChEBI" id="CHEBI:16450"/>
        <dbReference type="ChEBI" id="CHEBI:28938"/>
        <dbReference type="EC" id="3.5.4.5"/>
    </reaction>
</comment>
<dbReference type="EMBL" id="JAOQJX010000019">
    <property type="protein sequence ID" value="MCU6748276.1"/>
    <property type="molecule type" value="Genomic_DNA"/>
</dbReference>
<evidence type="ECO:0000256" key="10">
    <source>
        <dbReference type="ARBA" id="ARBA00049252"/>
    </source>
</evidence>
<accession>A0ABT2TDH7</accession>
<dbReference type="PANTHER" id="PTHR11644:SF2">
    <property type="entry name" value="CYTIDINE DEAMINASE"/>
    <property type="match status" value="1"/>
</dbReference>
<organism evidence="14 15">
    <name type="scientific">Faecalicatena acetigenes</name>
    <dbReference type="NCBI Taxonomy" id="2981790"/>
    <lineage>
        <taxon>Bacteria</taxon>
        <taxon>Bacillati</taxon>
        <taxon>Bacillota</taxon>
        <taxon>Clostridia</taxon>
        <taxon>Lachnospirales</taxon>
        <taxon>Lachnospiraceae</taxon>
        <taxon>Faecalicatena</taxon>
    </lineage>
</organism>
<feature type="domain" description="CMP/dCMP-type deaminase" evidence="13">
    <location>
        <begin position="5"/>
        <end position="136"/>
    </location>
</feature>
<evidence type="ECO:0000256" key="3">
    <source>
        <dbReference type="ARBA" id="ARBA00006576"/>
    </source>
</evidence>
<evidence type="ECO:0000256" key="5">
    <source>
        <dbReference type="ARBA" id="ARBA00018266"/>
    </source>
</evidence>
<dbReference type="PANTHER" id="PTHR11644">
    <property type="entry name" value="CYTIDINE DEAMINASE"/>
    <property type="match status" value="1"/>
</dbReference>
<keyword evidence="7 12" id="KW-0378">Hydrolase</keyword>
<evidence type="ECO:0000313" key="14">
    <source>
        <dbReference type="EMBL" id="MCU6748276.1"/>
    </source>
</evidence>
<reference evidence="14 15" key="1">
    <citation type="journal article" date="2021" name="ISME Commun">
        <title>Automated analysis of genomic sequences facilitates high-throughput and comprehensive description of bacteria.</title>
        <authorList>
            <person name="Hitch T.C.A."/>
        </authorList>
    </citation>
    <scope>NUCLEOTIDE SEQUENCE [LARGE SCALE GENOMIC DNA]</scope>
    <source>
        <strain evidence="14 15">H2_18</strain>
    </source>
</reference>
<dbReference type="InterPro" id="IPR050202">
    <property type="entry name" value="Cyt/Deoxycyt_deaminase"/>
</dbReference>
<name>A0ABT2TDH7_9FIRM</name>
<evidence type="ECO:0000256" key="2">
    <source>
        <dbReference type="ARBA" id="ARBA00003949"/>
    </source>
</evidence>
<dbReference type="PROSITE" id="PS51747">
    <property type="entry name" value="CYT_DCMP_DEAMINASES_2"/>
    <property type="match status" value="1"/>
</dbReference>
<proteinExistence type="inferred from homology"/>
<evidence type="ECO:0000256" key="4">
    <source>
        <dbReference type="ARBA" id="ARBA00012783"/>
    </source>
</evidence>
<keyword evidence="6 12" id="KW-0479">Metal-binding</keyword>
<dbReference type="Proteomes" id="UP001652394">
    <property type="component" value="Unassembled WGS sequence"/>
</dbReference>
<evidence type="ECO:0000256" key="7">
    <source>
        <dbReference type="ARBA" id="ARBA00022801"/>
    </source>
</evidence>
<dbReference type="Pfam" id="PF00383">
    <property type="entry name" value="dCMP_cyt_deam_1"/>
    <property type="match status" value="1"/>
</dbReference>
<comment type="cofactor">
    <cofactor evidence="1 12">
        <name>Zn(2+)</name>
        <dbReference type="ChEBI" id="CHEBI:29105"/>
    </cofactor>
</comment>
<evidence type="ECO:0000256" key="6">
    <source>
        <dbReference type="ARBA" id="ARBA00022723"/>
    </source>
</evidence>
<dbReference type="InterPro" id="IPR002125">
    <property type="entry name" value="CMP_dCMP_dom"/>
</dbReference>
<gene>
    <name evidence="14" type="primary">cdd</name>
    <name evidence="14" type="ORF">OCV51_11525</name>
</gene>
<evidence type="ECO:0000256" key="8">
    <source>
        <dbReference type="ARBA" id="ARBA00022833"/>
    </source>
</evidence>